<feature type="region of interest" description="Disordered" evidence="4">
    <location>
        <begin position="91"/>
        <end position="158"/>
    </location>
</feature>
<dbReference type="PANTHER" id="PTHR21681:SF0">
    <property type="entry name" value="EUKARYOTIC TRANSLATION INITIATION FACTOR 3 SUBUNIT J"/>
    <property type="match status" value="1"/>
</dbReference>
<evidence type="ECO:0000256" key="4">
    <source>
        <dbReference type="SAM" id="MobiDB-lite"/>
    </source>
</evidence>
<dbReference type="InterPro" id="IPR023194">
    <property type="entry name" value="eIF3-like_dom_sf"/>
</dbReference>
<proteinExistence type="predicted"/>
<dbReference type="InterPro" id="IPR013906">
    <property type="entry name" value="eIF3j"/>
</dbReference>
<protein>
    <recommendedName>
        <fullName evidence="7">Eukaryotic translation initiation factor 3 30 kDa subunit</fullName>
    </recommendedName>
</protein>
<reference evidence="5" key="1">
    <citation type="journal article" date="2023" name="Nat. Commun.">
        <title>Diploid and tetraploid genomes of Acorus and the evolution of monocots.</title>
        <authorList>
            <person name="Ma L."/>
            <person name="Liu K.W."/>
            <person name="Li Z."/>
            <person name="Hsiao Y.Y."/>
            <person name="Qi Y."/>
            <person name="Fu T."/>
            <person name="Tang G.D."/>
            <person name="Zhang D."/>
            <person name="Sun W.H."/>
            <person name="Liu D.K."/>
            <person name="Li Y."/>
            <person name="Chen G.Z."/>
            <person name="Liu X.D."/>
            <person name="Liao X.Y."/>
            <person name="Jiang Y.T."/>
            <person name="Yu X."/>
            <person name="Hao Y."/>
            <person name="Huang J."/>
            <person name="Zhao X.W."/>
            <person name="Ke S."/>
            <person name="Chen Y.Y."/>
            <person name="Wu W.L."/>
            <person name="Hsu J.L."/>
            <person name="Lin Y.F."/>
            <person name="Huang M.D."/>
            <person name="Li C.Y."/>
            <person name="Huang L."/>
            <person name="Wang Z.W."/>
            <person name="Zhao X."/>
            <person name="Zhong W.Y."/>
            <person name="Peng D.H."/>
            <person name="Ahmad S."/>
            <person name="Lan S."/>
            <person name="Zhang J.S."/>
            <person name="Tsai W.C."/>
            <person name="Van de Peer Y."/>
            <person name="Liu Z.J."/>
        </authorList>
    </citation>
    <scope>NUCLEOTIDE SEQUENCE</scope>
    <source>
        <strain evidence="5">CP</strain>
    </source>
</reference>
<evidence type="ECO:0008006" key="7">
    <source>
        <dbReference type="Google" id="ProtNLM"/>
    </source>
</evidence>
<dbReference type="EMBL" id="JAUJYO010000013">
    <property type="protein sequence ID" value="KAK1300041.1"/>
    <property type="molecule type" value="Genomic_DNA"/>
</dbReference>
<sequence length="158" mass="17906">MSVVTCFTIKFRDSGQSRLVEEVVYKSTTELFAKKGDEKTLDNFIPKSESDFMEYVELISHKLHPYEKSFHYIGLLKVVMRLSTTALKAADAKEGANQTRTKNKKQNIAWHGEQHEHGPSLNRQAQEPNHELGPIGQRRDRAPLPAKRVGMTGPDVSE</sequence>
<gene>
    <name evidence="5" type="ORF">QJS10_CPB13g00578</name>
</gene>
<dbReference type="PANTHER" id="PTHR21681">
    <property type="entry name" value="EUKARYOTIC TRANSLATION INITIATION FACTOR 3 SUBUNIT J"/>
    <property type="match status" value="1"/>
</dbReference>
<keyword evidence="2" id="KW-0396">Initiation factor</keyword>
<dbReference type="Pfam" id="PF08597">
    <property type="entry name" value="eIF3_subunit"/>
    <property type="match status" value="1"/>
</dbReference>
<evidence type="ECO:0000256" key="2">
    <source>
        <dbReference type="ARBA" id="ARBA00022540"/>
    </source>
</evidence>
<evidence type="ECO:0000256" key="3">
    <source>
        <dbReference type="ARBA" id="ARBA00022917"/>
    </source>
</evidence>
<comment type="caution">
    <text evidence="5">The sequence shown here is derived from an EMBL/GenBank/DDBJ whole genome shotgun (WGS) entry which is preliminary data.</text>
</comment>
<keyword evidence="3" id="KW-0648">Protein biosynthesis</keyword>
<evidence type="ECO:0000313" key="5">
    <source>
        <dbReference type="EMBL" id="KAK1300041.1"/>
    </source>
</evidence>
<dbReference type="Proteomes" id="UP001180020">
    <property type="component" value="Unassembled WGS sequence"/>
</dbReference>
<dbReference type="Gene3D" id="1.10.246.60">
    <property type="entry name" value="Eukaryotic translation initiation factor 3 like domains"/>
    <property type="match status" value="1"/>
</dbReference>
<accession>A0AAV9DGH6</accession>
<keyword evidence="6" id="KW-1185">Reference proteome</keyword>
<evidence type="ECO:0000313" key="6">
    <source>
        <dbReference type="Proteomes" id="UP001180020"/>
    </source>
</evidence>
<dbReference type="GO" id="GO:0005852">
    <property type="term" value="C:eukaryotic translation initiation factor 3 complex"/>
    <property type="evidence" value="ECO:0007669"/>
    <property type="project" value="InterPro"/>
</dbReference>
<dbReference type="GO" id="GO:0003743">
    <property type="term" value="F:translation initiation factor activity"/>
    <property type="evidence" value="ECO:0007669"/>
    <property type="project" value="UniProtKB-KW"/>
</dbReference>
<evidence type="ECO:0000256" key="1">
    <source>
        <dbReference type="ARBA" id="ARBA00022490"/>
    </source>
</evidence>
<organism evidence="5 6">
    <name type="scientific">Acorus calamus</name>
    <name type="common">Sweet flag</name>
    <dbReference type="NCBI Taxonomy" id="4465"/>
    <lineage>
        <taxon>Eukaryota</taxon>
        <taxon>Viridiplantae</taxon>
        <taxon>Streptophyta</taxon>
        <taxon>Embryophyta</taxon>
        <taxon>Tracheophyta</taxon>
        <taxon>Spermatophyta</taxon>
        <taxon>Magnoliopsida</taxon>
        <taxon>Liliopsida</taxon>
        <taxon>Acoraceae</taxon>
        <taxon>Acorus</taxon>
    </lineage>
</organism>
<name>A0AAV9DGH6_ACOCL</name>
<reference evidence="5" key="2">
    <citation type="submission" date="2023-06" db="EMBL/GenBank/DDBJ databases">
        <authorList>
            <person name="Ma L."/>
            <person name="Liu K.-W."/>
            <person name="Li Z."/>
            <person name="Hsiao Y.-Y."/>
            <person name="Qi Y."/>
            <person name="Fu T."/>
            <person name="Tang G."/>
            <person name="Zhang D."/>
            <person name="Sun W.-H."/>
            <person name="Liu D.-K."/>
            <person name="Li Y."/>
            <person name="Chen G.-Z."/>
            <person name="Liu X.-D."/>
            <person name="Liao X.-Y."/>
            <person name="Jiang Y.-T."/>
            <person name="Yu X."/>
            <person name="Hao Y."/>
            <person name="Huang J."/>
            <person name="Zhao X.-W."/>
            <person name="Ke S."/>
            <person name="Chen Y.-Y."/>
            <person name="Wu W.-L."/>
            <person name="Hsu J.-L."/>
            <person name="Lin Y.-F."/>
            <person name="Huang M.-D."/>
            <person name="Li C.-Y."/>
            <person name="Huang L."/>
            <person name="Wang Z.-W."/>
            <person name="Zhao X."/>
            <person name="Zhong W.-Y."/>
            <person name="Peng D.-H."/>
            <person name="Ahmad S."/>
            <person name="Lan S."/>
            <person name="Zhang J.-S."/>
            <person name="Tsai W.-C."/>
            <person name="Van De Peer Y."/>
            <person name="Liu Z.-J."/>
        </authorList>
    </citation>
    <scope>NUCLEOTIDE SEQUENCE</scope>
    <source>
        <strain evidence="5">CP</strain>
        <tissue evidence="5">Leaves</tissue>
    </source>
</reference>
<keyword evidence="1" id="KW-0963">Cytoplasm</keyword>
<dbReference type="AlphaFoldDB" id="A0AAV9DGH6"/>